<dbReference type="Proteomes" id="UP000245293">
    <property type="component" value="Unassembled WGS sequence"/>
</dbReference>
<keyword evidence="3" id="KW-1185">Reference proteome</keyword>
<evidence type="ECO:0000256" key="1">
    <source>
        <dbReference type="SAM" id="MobiDB-lite"/>
    </source>
</evidence>
<dbReference type="AlphaFoldDB" id="A0A2V1P7R2"/>
<gene>
    <name evidence="2" type="ORF">DFK10_01065</name>
</gene>
<reference evidence="3" key="1">
    <citation type="submission" date="2018-05" db="EMBL/GenBank/DDBJ databases">
        <authorList>
            <person name="Du Z."/>
            <person name="Wang X."/>
        </authorList>
    </citation>
    <scope>NUCLEOTIDE SEQUENCE [LARGE SCALE GENOMIC DNA]</scope>
    <source>
        <strain evidence="3">WDS4C29</strain>
    </source>
</reference>
<dbReference type="OrthoDB" id="7828387at2"/>
<sequence>MVEGLLPVLVLLVVLVVIGRAIRRAVNAGQRPATAPVTPSAPPFETMEKPTPRGEVSASNDAAGPWGAPLEPVFEDTPVSDPAIPDIQLPDGDFADRVGDTGMVETKPQTPAEATTGQPFRFKTPDEIIKAAFGRVTEIERRDGPASGSGR</sequence>
<feature type="region of interest" description="Disordered" evidence="1">
    <location>
        <begin position="28"/>
        <end position="123"/>
    </location>
</feature>
<dbReference type="RefSeq" id="WP_109385690.1">
    <property type="nucleotide sequence ID" value="NZ_QETF01000001.1"/>
</dbReference>
<evidence type="ECO:0000313" key="2">
    <source>
        <dbReference type="EMBL" id="PWG18541.1"/>
    </source>
</evidence>
<feature type="compositionally biased region" description="Polar residues" evidence="1">
    <location>
        <begin position="107"/>
        <end position="118"/>
    </location>
</feature>
<accession>A0A2V1P7R2</accession>
<name>A0A2V1P7R2_9RHOB</name>
<dbReference type="EMBL" id="QETF01000001">
    <property type="protein sequence ID" value="PWG18541.1"/>
    <property type="molecule type" value="Genomic_DNA"/>
</dbReference>
<organism evidence="2 3">
    <name type="scientific">Salibaculum griseiflavum</name>
    <dbReference type="NCBI Taxonomy" id="1914409"/>
    <lineage>
        <taxon>Bacteria</taxon>
        <taxon>Pseudomonadati</taxon>
        <taxon>Pseudomonadota</taxon>
        <taxon>Alphaproteobacteria</taxon>
        <taxon>Rhodobacterales</taxon>
        <taxon>Roseobacteraceae</taxon>
        <taxon>Salibaculum</taxon>
    </lineage>
</organism>
<proteinExistence type="predicted"/>
<protein>
    <submittedName>
        <fullName evidence="2">Uncharacterized protein</fullName>
    </submittedName>
</protein>
<evidence type="ECO:0000313" key="3">
    <source>
        <dbReference type="Proteomes" id="UP000245293"/>
    </source>
</evidence>
<comment type="caution">
    <text evidence="2">The sequence shown here is derived from an EMBL/GenBank/DDBJ whole genome shotgun (WGS) entry which is preliminary data.</text>
</comment>